<evidence type="ECO:0000313" key="2">
    <source>
        <dbReference type="Proteomes" id="UP000652761"/>
    </source>
</evidence>
<evidence type="ECO:0000313" key="1">
    <source>
        <dbReference type="EMBL" id="MQL86157.1"/>
    </source>
</evidence>
<sequence length="91" mass="10135">MPYTQRKEIKSSSPRRSVTSRVFRIPVDPGLVGLLANVRPISVVCFLLDPYRVWFGSVLVFSLLDTVTSTVELGVKSCGRLVVAVWLNGQR</sequence>
<dbReference type="Proteomes" id="UP000652761">
    <property type="component" value="Unassembled WGS sequence"/>
</dbReference>
<keyword evidence="2" id="KW-1185">Reference proteome</keyword>
<name>A0A843UUK0_COLES</name>
<protein>
    <submittedName>
        <fullName evidence="1">Uncharacterized protein</fullName>
    </submittedName>
</protein>
<dbReference type="EMBL" id="NMUH01000878">
    <property type="protein sequence ID" value="MQL86157.1"/>
    <property type="molecule type" value="Genomic_DNA"/>
</dbReference>
<proteinExistence type="predicted"/>
<gene>
    <name evidence="1" type="ORF">Taro_018687</name>
</gene>
<dbReference type="AlphaFoldDB" id="A0A843UUK0"/>
<feature type="non-terminal residue" evidence="1">
    <location>
        <position position="91"/>
    </location>
</feature>
<comment type="caution">
    <text evidence="1">The sequence shown here is derived from an EMBL/GenBank/DDBJ whole genome shotgun (WGS) entry which is preliminary data.</text>
</comment>
<reference evidence="1" key="1">
    <citation type="submission" date="2017-07" db="EMBL/GenBank/DDBJ databases">
        <title>Taro Niue Genome Assembly and Annotation.</title>
        <authorList>
            <person name="Atibalentja N."/>
            <person name="Keating K."/>
            <person name="Fields C.J."/>
        </authorList>
    </citation>
    <scope>NUCLEOTIDE SEQUENCE</scope>
    <source>
        <strain evidence="1">Niue_2</strain>
        <tissue evidence="1">Leaf</tissue>
    </source>
</reference>
<organism evidence="1 2">
    <name type="scientific">Colocasia esculenta</name>
    <name type="common">Wild taro</name>
    <name type="synonym">Arum esculentum</name>
    <dbReference type="NCBI Taxonomy" id="4460"/>
    <lineage>
        <taxon>Eukaryota</taxon>
        <taxon>Viridiplantae</taxon>
        <taxon>Streptophyta</taxon>
        <taxon>Embryophyta</taxon>
        <taxon>Tracheophyta</taxon>
        <taxon>Spermatophyta</taxon>
        <taxon>Magnoliopsida</taxon>
        <taxon>Liliopsida</taxon>
        <taxon>Araceae</taxon>
        <taxon>Aroideae</taxon>
        <taxon>Colocasieae</taxon>
        <taxon>Colocasia</taxon>
    </lineage>
</organism>
<accession>A0A843UUK0</accession>